<evidence type="ECO:0000313" key="1">
    <source>
        <dbReference type="EMBL" id="NLR94900.1"/>
    </source>
</evidence>
<evidence type="ECO:0000313" key="2">
    <source>
        <dbReference type="Proteomes" id="UP000585050"/>
    </source>
</evidence>
<gene>
    <name evidence="1" type="ORF">HGP29_27085</name>
</gene>
<keyword evidence="2" id="KW-1185">Reference proteome</keyword>
<reference evidence="1 2" key="1">
    <citation type="submission" date="2020-04" db="EMBL/GenBank/DDBJ databases">
        <title>Flammeovirga sp. SR4, a novel species isolated from seawater.</title>
        <authorList>
            <person name="Wang X."/>
        </authorList>
    </citation>
    <scope>NUCLEOTIDE SEQUENCE [LARGE SCALE GENOMIC DNA]</scope>
    <source>
        <strain evidence="1 2">SR4</strain>
    </source>
</reference>
<sequence length="133" mass="15859">MRYSKMHIINTVVLPQKPDMFLGILEHDNDFSENEEYWRKDTKELGFKSEAERVSCELSRQFSNQWETSMEKSYARWLQLLEEFVEKVLNYSLESTSFITKGSVYRKTLIPNVQENFDKNEEVLVIVSYVSNR</sequence>
<proteinExistence type="predicted"/>
<dbReference type="RefSeq" id="WP_168885610.1">
    <property type="nucleotide sequence ID" value="NZ_JABAIL010000016.1"/>
</dbReference>
<organism evidence="1 2">
    <name type="scientific">Flammeovirga agarivorans</name>
    <dbReference type="NCBI Taxonomy" id="2726742"/>
    <lineage>
        <taxon>Bacteria</taxon>
        <taxon>Pseudomonadati</taxon>
        <taxon>Bacteroidota</taxon>
        <taxon>Cytophagia</taxon>
        <taxon>Cytophagales</taxon>
        <taxon>Flammeovirgaceae</taxon>
        <taxon>Flammeovirga</taxon>
    </lineage>
</organism>
<protein>
    <submittedName>
        <fullName evidence="1">Uncharacterized protein</fullName>
    </submittedName>
</protein>
<comment type="caution">
    <text evidence="1">The sequence shown here is derived from an EMBL/GenBank/DDBJ whole genome shotgun (WGS) entry which is preliminary data.</text>
</comment>
<dbReference type="Proteomes" id="UP000585050">
    <property type="component" value="Unassembled WGS sequence"/>
</dbReference>
<dbReference type="AlphaFoldDB" id="A0A7X8SR86"/>
<name>A0A7X8SR86_9BACT</name>
<dbReference type="EMBL" id="JABAIL010000016">
    <property type="protein sequence ID" value="NLR94900.1"/>
    <property type="molecule type" value="Genomic_DNA"/>
</dbReference>
<accession>A0A7X8SR86</accession>